<dbReference type="RefSeq" id="WP_258781864.1">
    <property type="nucleotide sequence ID" value="NZ_JANUGP010000026.1"/>
</dbReference>
<comment type="caution">
    <text evidence="1">The sequence shown here is derived from an EMBL/GenBank/DDBJ whole genome shotgun (WGS) entry which is preliminary data.</text>
</comment>
<dbReference type="EMBL" id="JANUGP010000026">
    <property type="protein sequence ID" value="MCS0604959.1"/>
    <property type="molecule type" value="Genomic_DNA"/>
</dbReference>
<accession>A0ABT2B8W7</accession>
<proteinExistence type="predicted"/>
<evidence type="ECO:0000313" key="2">
    <source>
        <dbReference type="Proteomes" id="UP001205612"/>
    </source>
</evidence>
<sequence length="67" mass="7351">MIDSLYQTCVPDVADVVLLRYRLGLSPNAVADVMGVDHHFVAAGLQAAIRLLPRQALEHLEEVVPRS</sequence>
<organism evidence="1 2">
    <name type="scientific">Streptomyces pyxinicus</name>
    <dbReference type="NCBI Taxonomy" id="2970331"/>
    <lineage>
        <taxon>Bacteria</taxon>
        <taxon>Bacillati</taxon>
        <taxon>Actinomycetota</taxon>
        <taxon>Actinomycetes</taxon>
        <taxon>Kitasatosporales</taxon>
        <taxon>Streptomycetaceae</taxon>
        <taxon>Streptomyces</taxon>
    </lineage>
</organism>
<name>A0ABT2B8W7_9ACTN</name>
<reference evidence="1 2" key="1">
    <citation type="submission" date="2022-08" db="EMBL/GenBank/DDBJ databases">
        <authorList>
            <person name="Somphong A."/>
            <person name="Phongsopitanun W."/>
        </authorList>
    </citation>
    <scope>NUCLEOTIDE SEQUENCE [LARGE SCALE GENOMIC DNA]</scope>
    <source>
        <strain evidence="1 2">LP11</strain>
    </source>
</reference>
<evidence type="ECO:0008006" key="3">
    <source>
        <dbReference type="Google" id="ProtNLM"/>
    </source>
</evidence>
<keyword evidence="2" id="KW-1185">Reference proteome</keyword>
<protein>
    <recommendedName>
        <fullName evidence="3">RNA polymerase sigma factor 70 region 4 type 2 domain-containing protein</fullName>
    </recommendedName>
</protein>
<gene>
    <name evidence="1" type="ORF">NX794_27665</name>
</gene>
<evidence type="ECO:0000313" key="1">
    <source>
        <dbReference type="EMBL" id="MCS0604959.1"/>
    </source>
</evidence>
<dbReference type="Proteomes" id="UP001205612">
    <property type="component" value="Unassembled WGS sequence"/>
</dbReference>